<keyword evidence="4 5" id="KW-0472">Membrane</keyword>
<evidence type="ECO:0000256" key="3">
    <source>
        <dbReference type="ARBA" id="ARBA00022989"/>
    </source>
</evidence>
<feature type="transmembrane region" description="Helical" evidence="5">
    <location>
        <begin position="238"/>
        <end position="260"/>
    </location>
</feature>
<evidence type="ECO:0000313" key="8">
    <source>
        <dbReference type="Proteomes" id="UP001309299"/>
    </source>
</evidence>
<gene>
    <name evidence="7" type="ORF">V7F78_01910</name>
</gene>
<feature type="transmembrane region" description="Helical" evidence="5">
    <location>
        <begin position="100"/>
        <end position="121"/>
    </location>
</feature>
<dbReference type="GO" id="GO:0016020">
    <property type="term" value="C:membrane"/>
    <property type="evidence" value="ECO:0007669"/>
    <property type="project" value="UniProtKB-SubCell"/>
</dbReference>
<feature type="transmembrane region" description="Helical" evidence="5">
    <location>
        <begin position="331"/>
        <end position="354"/>
    </location>
</feature>
<feature type="domain" description="O-antigen ligase-related" evidence="6">
    <location>
        <begin position="208"/>
        <end position="342"/>
    </location>
</feature>
<feature type="transmembrane region" description="Helical" evidence="5">
    <location>
        <begin position="68"/>
        <end position="88"/>
    </location>
</feature>
<comment type="caution">
    <text evidence="7">The sequence shown here is derived from an EMBL/GenBank/DDBJ whole genome shotgun (WGS) entry which is preliminary data.</text>
</comment>
<feature type="transmembrane region" description="Helical" evidence="5">
    <location>
        <begin position="44"/>
        <end position="62"/>
    </location>
</feature>
<proteinExistence type="predicted"/>
<dbReference type="InterPro" id="IPR007016">
    <property type="entry name" value="O-antigen_ligase-rel_domated"/>
</dbReference>
<keyword evidence="3 5" id="KW-1133">Transmembrane helix</keyword>
<sequence length="445" mass="48514">MTTLAQRADLPSSQPSRVAVWFVKFFLILLPFASAWASTITIAGLPPVRLLVVVLVLAALAARPRVEIVSQVLIAVGMFWIAMGLFLMRDAESLKEILGVLVGLLTMISLTLVGHGLSWIILMCRAWLGGVIIAILPGLFEIATGKHMPNYRLGASAYVRRTATDIASFMVNPNLFAYFITAGMVALIVGWQLEKGWLKWTYFIVALLVAPVTWFTGSRLCMAACLVLLAWMCVRSRVLTMIAAIGVCVGAIFVIAAGMIPQLIDAYNTFIVNLNSNSGQTRLHLYQNAGWLFVNTKGVGIGPGRYTVEVTAAPWRTYGAIDPHNGFTEVFVGYGLLVGVVLVALALAALIAAIRRAGGHPGYTETILLQAVGVSLLLCPVLAMANSSYLKAPAVWCQMATIALWCQYLLRTSLSPRRSVKYHVDDRRLPRRRRVLARAISADQK</sequence>
<dbReference type="Proteomes" id="UP001309299">
    <property type="component" value="Unassembled WGS sequence"/>
</dbReference>
<dbReference type="PANTHER" id="PTHR37422">
    <property type="entry name" value="TEICHURONIC ACID BIOSYNTHESIS PROTEIN TUAE"/>
    <property type="match status" value="1"/>
</dbReference>
<accession>A0AB35XHA6</accession>
<evidence type="ECO:0000256" key="2">
    <source>
        <dbReference type="ARBA" id="ARBA00022692"/>
    </source>
</evidence>
<organism evidence="7 8">
    <name type="scientific">Cutibacterium avidum</name>
    <dbReference type="NCBI Taxonomy" id="33010"/>
    <lineage>
        <taxon>Bacteria</taxon>
        <taxon>Bacillati</taxon>
        <taxon>Actinomycetota</taxon>
        <taxon>Actinomycetes</taxon>
        <taxon>Propionibacteriales</taxon>
        <taxon>Propionibacteriaceae</taxon>
        <taxon>Cutibacterium</taxon>
    </lineage>
</organism>
<protein>
    <submittedName>
        <fullName evidence="7">O-antigen ligase family protein</fullName>
    </submittedName>
</protein>
<keyword evidence="7" id="KW-0436">Ligase</keyword>
<evidence type="ECO:0000313" key="7">
    <source>
        <dbReference type="EMBL" id="MEH1545792.1"/>
    </source>
</evidence>
<dbReference type="RefSeq" id="WP_016666721.1">
    <property type="nucleotide sequence ID" value="NZ_AP024309.1"/>
</dbReference>
<evidence type="ECO:0000259" key="6">
    <source>
        <dbReference type="Pfam" id="PF04932"/>
    </source>
</evidence>
<dbReference type="EMBL" id="JBAKUA010000002">
    <property type="protein sequence ID" value="MEH1545792.1"/>
    <property type="molecule type" value="Genomic_DNA"/>
</dbReference>
<feature type="transmembrane region" description="Helical" evidence="5">
    <location>
        <begin position="203"/>
        <end position="231"/>
    </location>
</feature>
<feature type="transmembrane region" description="Helical" evidence="5">
    <location>
        <begin position="166"/>
        <end position="191"/>
    </location>
</feature>
<name>A0AB35XHA6_9ACTN</name>
<reference evidence="7" key="1">
    <citation type="submission" date="2024-02" db="EMBL/GenBank/DDBJ databases">
        <title>Bacterial skin colonization with Propionibacterium avidum as a risk factor for Periprosthetic Joint Infections - a single-center prospective study.</title>
        <authorList>
            <person name="Achermann Y."/>
        </authorList>
    </citation>
    <scope>NUCLEOTIDE SEQUENCE</scope>
    <source>
        <strain evidence="7">PAVI-2017310195</strain>
    </source>
</reference>
<dbReference type="AlphaFoldDB" id="A0AB35XHA6"/>
<feature type="transmembrane region" description="Helical" evidence="5">
    <location>
        <begin position="127"/>
        <end position="145"/>
    </location>
</feature>
<feature type="transmembrane region" description="Helical" evidence="5">
    <location>
        <begin position="18"/>
        <end position="37"/>
    </location>
</feature>
<evidence type="ECO:0000256" key="5">
    <source>
        <dbReference type="SAM" id="Phobius"/>
    </source>
</evidence>
<dbReference type="Pfam" id="PF04932">
    <property type="entry name" value="Wzy_C"/>
    <property type="match status" value="1"/>
</dbReference>
<dbReference type="GO" id="GO:0016874">
    <property type="term" value="F:ligase activity"/>
    <property type="evidence" value="ECO:0007669"/>
    <property type="project" value="UniProtKB-KW"/>
</dbReference>
<dbReference type="InterPro" id="IPR051533">
    <property type="entry name" value="WaaL-like"/>
</dbReference>
<evidence type="ECO:0000256" key="4">
    <source>
        <dbReference type="ARBA" id="ARBA00023136"/>
    </source>
</evidence>
<keyword evidence="2 5" id="KW-0812">Transmembrane</keyword>
<evidence type="ECO:0000256" key="1">
    <source>
        <dbReference type="ARBA" id="ARBA00004141"/>
    </source>
</evidence>
<dbReference type="PANTHER" id="PTHR37422:SF13">
    <property type="entry name" value="LIPOPOLYSACCHARIDE BIOSYNTHESIS PROTEIN PA4999-RELATED"/>
    <property type="match status" value="1"/>
</dbReference>
<feature type="transmembrane region" description="Helical" evidence="5">
    <location>
        <begin position="366"/>
        <end position="386"/>
    </location>
</feature>
<comment type="subcellular location">
    <subcellularLocation>
        <location evidence="1">Membrane</location>
        <topology evidence="1">Multi-pass membrane protein</topology>
    </subcellularLocation>
</comment>